<dbReference type="OrthoDB" id="1796762at2"/>
<dbReference type="RefSeq" id="WP_008516716.1">
    <property type="nucleotide sequence ID" value="NZ_ACJM01000008.1"/>
</dbReference>
<dbReference type="Proteomes" id="UP000006443">
    <property type="component" value="Unassembled WGS sequence"/>
</dbReference>
<gene>
    <name evidence="2" type="ORF">DealDRAFT_1784</name>
</gene>
<feature type="transmembrane region" description="Helical" evidence="1">
    <location>
        <begin position="89"/>
        <end position="111"/>
    </location>
</feature>
<keyword evidence="1" id="KW-0812">Transmembrane</keyword>
<organism evidence="2 3">
    <name type="scientific">Dethiobacter alkaliphilus AHT 1</name>
    <dbReference type="NCBI Taxonomy" id="555088"/>
    <lineage>
        <taxon>Bacteria</taxon>
        <taxon>Bacillati</taxon>
        <taxon>Bacillota</taxon>
        <taxon>Dethiobacteria</taxon>
        <taxon>Dethiobacterales</taxon>
        <taxon>Dethiobacteraceae</taxon>
        <taxon>Dethiobacter</taxon>
    </lineage>
</organism>
<proteinExistence type="predicted"/>
<evidence type="ECO:0000313" key="3">
    <source>
        <dbReference type="Proteomes" id="UP000006443"/>
    </source>
</evidence>
<keyword evidence="1" id="KW-0472">Membrane</keyword>
<name>C0GH25_DETAL</name>
<comment type="caution">
    <text evidence="2">The sequence shown here is derived from an EMBL/GenBank/DDBJ whole genome shotgun (WGS) entry which is preliminary data.</text>
</comment>
<feature type="transmembrane region" description="Helical" evidence="1">
    <location>
        <begin position="12"/>
        <end position="37"/>
    </location>
</feature>
<keyword evidence="1" id="KW-1133">Transmembrane helix</keyword>
<evidence type="ECO:0000256" key="1">
    <source>
        <dbReference type="SAM" id="Phobius"/>
    </source>
</evidence>
<accession>C0GH25</accession>
<feature type="transmembrane region" description="Helical" evidence="1">
    <location>
        <begin position="117"/>
        <end position="141"/>
    </location>
</feature>
<protein>
    <submittedName>
        <fullName evidence="2">Uncharacterized protein</fullName>
    </submittedName>
</protein>
<evidence type="ECO:0000313" key="2">
    <source>
        <dbReference type="EMBL" id="EEG77327.1"/>
    </source>
</evidence>
<reference evidence="2 3" key="1">
    <citation type="submission" date="2009-02" db="EMBL/GenBank/DDBJ databases">
        <title>Sequencing of the draft genome and assembly of Dethiobacter alkaliphilus AHT 1.</title>
        <authorList>
            <consortium name="US DOE Joint Genome Institute (JGI-PGF)"/>
            <person name="Lucas S."/>
            <person name="Copeland A."/>
            <person name="Lapidus A."/>
            <person name="Glavina del Rio T."/>
            <person name="Dalin E."/>
            <person name="Tice H."/>
            <person name="Bruce D."/>
            <person name="Goodwin L."/>
            <person name="Pitluck S."/>
            <person name="Larimer F."/>
            <person name="Land M.L."/>
            <person name="Hauser L."/>
            <person name="Muyzer G."/>
        </authorList>
    </citation>
    <scope>NUCLEOTIDE SEQUENCE [LARGE SCALE GENOMIC DNA]</scope>
    <source>
        <strain evidence="2 3">AHT 1</strain>
    </source>
</reference>
<sequence>MDRFFRGFTAGIVGGVAMNLWSLIAVFVLNLEILRFVDWASILLFGDLPANHAEGAVALFIQLLWVGFLGSIFAFLIPQVTSRGYLIKGALFGVVSGFFIYAIPILFQVPILREHTLATVLSNITGGIIWGLTLAQTLHWLDRKTKAPQK</sequence>
<dbReference type="EMBL" id="ACJM01000008">
    <property type="protein sequence ID" value="EEG77327.1"/>
    <property type="molecule type" value="Genomic_DNA"/>
</dbReference>
<dbReference type="AlphaFoldDB" id="C0GH25"/>
<feature type="transmembrane region" description="Helical" evidence="1">
    <location>
        <begin position="57"/>
        <end position="77"/>
    </location>
</feature>
<keyword evidence="3" id="KW-1185">Reference proteome</keyword>